<feature type="non-terminal residue" evidence="9">
    <location>
        <position position="181"/>
    </location>
</feature>
<evidence type="ECO:0000256" key="2">
    <source>
        <dbReference type="ARBA" id="ARBA00004123"/>
    </source>
</evidence>
<evidence type="ECO:0000313" key="9">
    <source>
        <dbReference type="EMBL" id="EFN83615.1"/>
    </source>
</evidence>
<keyword evidence="4" id="KW-0540">Nuclease</keyword>
<dbReference type="InParanoid" id="E2BL15"/>
<feature type="non-terminal residue" evidence="9">
    <location>
        <position position="1"/>
    </location>
</feature>
<reference evidence="9 10" key="1">
    <citation type="journal article" date="2010" name="Science">
        <title>Genomic comparison of the ants Camponotus floridanus and Harpegnathos saltator.</title>
        <authorList>
            <person name="Bonasio R."/>
            <person name="Zhang G."/>
            <person name="Ye C."/>
            <person name="Mutti N.S."/>
            <person name="Fang X."/>
            <person name="Qin N."/>
            <person name="Donahue G."/>
            <person name="Yang P."/>
            <person name="Li Q."/>
            <person name="Li C."/>
            <person name="Zhang P."/>
            <person name="Huang Z."/>
            <person name="Berger S.L."/>
            <person name="Reinberg D."/>
            <person name="Wang J."/>
            <person name="Liebig J."/>
        </authorList>
    </citation>
    <scope>NUCLEOTIDE SEQUENCE [LARGE SCALE GENOMIC DNA]</scope>
    <source>
        <strain evidence="9 10">R22 G/1</strain>
    </source>
</reference>
<sequence length="181" mass="20683">TSRSISDRFGIGKATCFRALRRVIFSLVQIVHQFIQWPTGRTAVKIMKDFYKISGLRGVIGAIDGILIKINKPTENSDDYICRKRYPAIHLQVTCTQQLLFTSVLVGYPRSIHDARVLRNSRIHEYLAHPDIYFSDNSYIVGDAAYPIHSNLMVPFKNNGYLTRRELNFNCCLSSARIAIE</sequence>
<evidence type="ECO:0000256" key="5">
    <source>
        <dbReference type="ARBA" id="ARBA00022723"/>
    </source>
</evidence>
<dbReference type="PANTHER" id="PTHR22930:SF85">
    <property type="entry name" value="GH03217P-RELATED"/>
    <property type="match status" value="1"/>
</dbReference>
<dbReference type="GO" id="GO:0046872">
    <property type="term" value="F:metal ion binding"/>
    <property type="evidence" value="ECO:0007669"/>
    <property type="project" value="UniProtKB-KW"/>
</dbReference>
<dbReference type="OMA" id="CHITIFP"/>
<dbReference type="PANTHER" id="PTHR22930">
    <property type="match status" value="1"/>
</dbReference>
<keyword evidence="6" id="KW-0378">Hydrolase</keyword>
<evidence type="ECO:0000256" key="7">
    <source>
        <dbReference type="ARBA" id="ARBA00023242"/>
    </source>
</evidence>
<dbReference type="GO" id="GO:0016787">
    <property type="term" value="F:hydrolase activity"/>
    <property type="evidence" value="ECO:0007669"/>
    <property type="project" value="UniProtKB-KW"/>
</dbReference>
<dbReference type="GO" id="GO:0004518">
    <property type="term" value="F:nuclease activity"/>
    <property type="evidence" value="ECO:0007669"/>
    <property type="project" value="UniProtKB-KW"/>
</dbReference>
<comment type="subcellular location">
    <subcellularLocation>
        <location evidence="2">Nucleus</location>
    </subcellularLocation>
</comment>
<comment type="cofactor">
    <cofactor evidence="1">
        <name>a divalent metal cation</name>
        <dbReference type="ChEBI" id="CHEBI:60240"/>
    </cofactor>
</comment>
<dbReference type="OrthoDB" id="2668416at2759"/>
<comment type="similarity">
    <text evidence="3">Belongs to the HARBI1 family.</text>
</comment>
<dbReference type="InterPro" id="IPR045249">
    <property type="entry name" value="HARBI1-like"/>
</dbReference>
<dbReference type="Pfam" id="PF13359">
    <property type="entry name" value="DDE_Tnp_4"/>
    <property type="match status" value="1"/>
</dbReference>
<evidence type="ECO:0000259" key="8">
    <source>
        <dbReference type="Pfam" id="PF13359"/>
    </source>
</evidence>
<evidence type="ECO:0000256" key="1">
    <source>
        <dbReference type="ARBA" id="ARBA00001968"/>
    </source>
</evidence>
<dbReference type="EMBL" id="GL448861">
    <property type="protein sequence ID" value="EFN83615.1"/>
    <property type="molecule type" value="Genomic_DNA"/>
</dbReference>
<keyword evidence="5" id="KW-0479">Metal-binding</keyword>
<feature type="domain" description="DDE Tnp4" evidence="8">
    <location>
        <begin position="63"/>
        <end position="181"/>
    </location>
</feature>
<dbReference type="Proteomes" id="UP000008237">
    <property type="component" value="Unassembled WGS sequence"/>
</dbReference>
<organism evidence="10">
    <name type="scientific">Harpegnathos saltator</name>
    <name type="common">Jerdon's jumping ant</name>
    <dbReference type="NCBI Taxonomy" id="610380"/>
    <lineage>
        <taxon>Eukaryota</taxon>
        <taxon>Metazoa</taxon>
        <taxon>Ecdysozoa</taxon>
        <taxon>Arthropoda</taxon>
        <taxon>Hexapoda</taxon>
        <taxon>Insecta</taxon>
        <taxon>Pterygota</taxon>
        <taxon>Neoptera</taxon>
        <taxon>Endopterygota</taxon>
        <taxon>Hymenoptera</taxon>
        <taxon>Apocrita</taxon>
        <taxon>Aculeata</taxon>
        <taxon>Formicoidea</taxon>
        <taxon>Formicidae</taxon>
        <taxon>Ponerinae</taxon>
        <taxon>Ponerini</taxon>
        <taxon>Harpegnathos</taxon>
    </lineage>
</organism>
<dbReference type="InterPro" id="IPR027806">
    <property type="entry name" value="HARBI1_dom"/>
</dbReference>
<evidence type="ECO:0000313" key="10">
    <source>
        <dbReference type="Proteomes" id="UP000008237"/>
    </source>
</evidence>
<evidence type="ECO:0000256" key="6">
    <source>
        <dbReference type="ARBA" id="ARBA00022801"/>
    </source>
</evidence>
<accession>E2BL15</accession>
<protein>
    <submittedName>
        <fullName evidence="9">Putative nuclease HARBI1</fullName>
    </submittedName>
</protein>
<name>E2BL15_HARSA</name>
<evidence type="ECO:0000256" key="3">
    <source>
        <dbReference type="ARBA" id="ARBA00006958"/>
    </source>
</evidence>
<gene>
    <name evidence="9" type="ORF">EAI_12986</name>
</gene>
<keyword evidence="7" id="KW-0539">Nucleus</keyword>
<keyword evidence="10" id="KW-1185">Reference proteome</keyword>
<dbReference type="GO" id="GO:0005634">
    <property type="term" value="C:nucleus"/>
    <property type="evidence" value="ECO:0007669"/>
    <property type="project" value="UniProtKB-SubCell"/>
</dbReference>
<dbReference type="AlphaFoldDB" id="E2BL15"/>
<evidence type="ECO:0000256" key="4">
    <source>
        <dbReference type="ARBA" id="ARBA00022722"/>
    </source>
</evidence>
<proteinExistence type="inferred from homology"/>